<dbReference type="PRINTS" id="PR00037">
    <property type="entry name" value="HTHLACR"/>
</dbReference>
<sequence length="255" mass="26725">MYAEERQHEIVTRARELGRVSVADLAARYDVTPETIRRDLDSLAGRGLVSRVHGGAVPADKLLLGEPSVTAREVSSPEEKLAIAQKAIGLLPHREGLTVLVDAGTTTGRLCGLLPSWVGLVVTNSVPAAAVLSQQEGRSVWLLGGQVRGITQAVVGPPALETLARLRVDVAFLGTNGFSVAHGFSTPDPSEAAVKRAMVASAREAFVLTDSAKLGVDHLVQFASLEDVDAVVTDSGLPEASVAELRAAGMRVEVA</sequence>
<dbReference type="PROSITE" id="PS51000">
    <property type="entry name" value="HTH_DEOR_2"/>
    <property type="match status" value="1"/>
</dbReference>
<dbReference type="InterPro" id="IPR014036">
    <property type="entry name" value="DeoR-like_C"/>
</dbReference>
<accession>A0A4Q9KJ60</accession>
<dbReference type="Pfam" id="PF08220">
    <property type="entry name" value="HTH_DeoR"/>
    <property type="match status" value="1"/>
</dbReference>
<dbReference type="Proteomes" id="UP000292373">
    <property type="component" value="Unassembled WGS sequence"/>
</dbReference>
<dbReference type="InterPro" id="IPR036390">
    <property type="entry name" value="WH_DNA-bd_sf"/>
</dbReference>
<dbReference type="EMBL" id="SDMQ01000001">
    <property type="protein sequence ID" value="TBT88656.1"/>
    <property type="molecule type" value="Genomic_DNA"/>
</dbReference>
<evidence type="ECO:0000313" key="8">
    <source>
        <dbReference type="Proteomes" id="UP000292373"/>
    </source>
</evidence>
<keyword evidence="2" id="KW-0678">Repressor</keyword>
<evidence type="ECO:0000256" key="1">
    <source>
        <dbReference type="ARBA" id="ARBA00021390"/>
    </source>
</evidence>
<comment type="function">
    <text evidence="5">Repressor of the lactose catabolism operon. Galactose-6-phosphate is the inducer.</text>
</comment>
<reference evidence="7 8" key="1">
    <citation type="submission" date="2019-01" db="EMBL/GenBank/DDBJ databases">
        <title>Lactibacter flavus gen. nov., sp. nov., a novel bacterium of the family Propionibacteriaceae isolated from raw milk and dairy products.</title>
        <authorList>
            <person name="Huptas C."/>
            <person name="Wenning M."/>
            <person name="Breitenwieser F."/>
            <person name="Doll E."/>
            <person name="Von Neubeck M."/>
            <person name="Busse H.-J."/>
            <person name="Scherer S."/>
        </authorList>
    </citation>
    <scope>NUCLEOTIDE SEQUENCE [LARGE SCALE GENOMIC DNA]</scope>
    <source>
        <strain evidence="7 8">KCTC 33808</strain>
    </source>
</reference>
<evidence type="ECO:0000259" key="6">
    <source>
        <dbReference type="PROSITE" id="PS51000"/>
    </source>
</evidence>
<name>A0A4Q9KJ60_9ACTN</name>
<dbReference type="AlphaFoldDB" id="A0A4Q9KJ60"/>
<dbReference type="SMART" id="SM01134">
    <property type="entry name" value="DeoRC"/>
    <property type="match status" value="1"/>
</dbReference>
<evidence type="ECO:0000256" key="5">
    <source>
        <dbReference type="ARBA" id="ARBA00024937"/>
    </source>
</evidence>
<dbReference type="InterPro" id="IPR001034">
    <property type="entry name" value="DeoR_HTH"/>
</dbReference>
<keyword evidence="3" id="KW-0805">Transcription regulation</keyword>
<dbReference type="RefSeq" id="WP_131166784.1">
    <property type="nucleotide sequence ID" value="NZ_SDMQ01000001.1"/>
</dbReference>
<evidence type="ECO:0000256" key="4">
    <source>
        <dbReference type="ARBA" id="ARBA00023163"/>
    </source>
</evidence>
<keyword evidence="4" id="KW-0804">Transcription</keyword>
<gene>
    <name evidence="7" type="ORF">ET989_01540</name>
</gene>
<dbReference type="SUPFAM" id="SSF46785">
    <property type="entry name" value="Winged helix' DNA-binding domain"/>
    <property type="match status" value="1"/>
</dbReference>
<keyword evidence="8" id="KW-1185">Reference proteome</keyword>
<comment type="caution">
    <text evidence="7">The sequence shown here is derived from an EMBL/GenBank/DDBJ whole genome shotgun (WGS) entry which is preliminary data.</text>
</comment>
<dbReference type="OrthoDB" id="7688673at2"/>
<evidence type="ECO:0000313" key="7">
    <source>
        <dbReference type="EMBL" id="TBT88656.1"/>
    </source>
</evidence>
<dbReference type="PANTHER" id="PTHR30363">
    <property type="entry name" value="HTH-TYPE TRANSCRIPTIONAL REGULATOR SRLR-RELATED"/>
    <property type="match status" value="1"/>
</dbReference>
<organism evidence="7 8">
    <name type="scientific">Propioniciclava sinopodophylli</name>
    <dbReference type="NCBI Taxonomy" id="1837344"/>
    <lineage>
        <taxon>Bacteria</taxon>
        <taxon>Bacillati</taxon>
        <taxon>Actinomycetota</taxon>
        <taxon>Actinomycetes</taxon>
        <taxon>Propionibacteriales</taxon>
        <taxon>Propionibacteriaceae</taxon>
        <taxon>Propioniciclava</taxon>
    </lineage>
</organism>
<evidence type="ECO:0000256" key="2">
    <source>
        <dbReference type="ARBA" id="ARBA00022491"/>
    </source>
</evidence>
<proteinExistence type="predicted"/>
<dbReference type="SMART" id="SM00420">
    <property type="entry name" value="HTH_DEOR"/>
    <property type="match status" value="1"/>
</dbReference>
<dbReference type="SUPFAM" id="SSF100950">
    <property type="entry name" value="NagB/RpiA/CoA transferase-like"/>
    <property type="match status" value="1"/>
</dbReference>
<feature type="domain" description="HTH deoR-type" evidence="6">
    <location>
        <begin position="3"/>
        <end position="58"/>
    </location>
</feature>
<evidence type="ECO:0000256" key="3">
    <source>
        <dbReference type="ARBA" id="ARBA00023015"/>
    </source>
</evidence>
<protein>
    <recommendedName>
        <fullName evidence="1">Lactose phosphotransferase system repressor</fullName>
    </recommendedName>
</protein>
<dbReference type="InterPro" id="IPR050313">
    <property type="entry name" value="Carb_Metab_HTH_regulators"/>
</dbReference>
<dbReference type="InterPro" id="IPR037171">
    <property type="entry name" value="NagB/RpiA_transferase-like"/>
</dbReference>
<dbReference type="PANTHER" id="PTHR30363:SF4">
    <property type="entry name" value="GLYCEROL-3-PHOSPHATE REGULON REPRESSOR"/>
    <property type="match status" value="1"/>
</dbReference>
<dbReference type="GO" id="GO:0003700">
    <property type="term" value="F:DNA-binding transcription factor activity"/>
    <property type="evidence" value="ECO:0007669"/>
    <property type="project" value="InterPro"/>
</dbReference>
<dbReference type="Pfam" id="PF00455">
    <property type="entry name" value="DeoRC"/>
    <property type="match status" value="1"/>
</dbReference>